<dbReference type="Pfam" id="PF17286">
    <property type="entry name" value="PRMT5_C"/>
    <property type="match status" value="1"/>
</dbReference>
<feature type="active site" description="Proton donor/acceptor" evidence="5">
    <location>
        <position position="417"/>
    </location>
</feature>
<dbReference type="InterPro" id="IPR035247">
    <property type="entry name" value="PRMT5_TIM"/>
</dbReference>
<reference evidence="11" key="1">
    <citation type="submission" date="2013-12" db="EMBL/GenBank/DDBJ databases">
        <title>The Genome Sequence of Aphanomyces invadans NJM9701.</title>
        <authorList>
            <consortium name="The Broad Institute Genomics Platform"/>
            <person name="Russ C."/>
            <person name="Tyler B."/>
            <person name="van West P."/>
            <person name="Dieguez-Uribeondo J."/>
            <person name="Young S.K."/>
            <person name="Zeng Q."/>
            <person name="Gargeya S."/>
            <person name="Fitzgerald M."/>
            <person name="Abouelleil A."/>
            <person name="Alvarado L."/>
            <person name="Chapman S.B."/>
            <person name="Gainer-Dewar J."/>
            <person name="Goldberg J."/>
            <person name="Griggs A."/>
            <person name="Gujja S."/>
            <person name="Hansen M."/>
            <person name="Howarth C."/>
            <person name="Imamovic A."/>
            <person name="Ireland A."/>
            <person name="Larimer J."/>
            <person name="McCowan C."/>
            <person name="Murphy C."/>
            <person name="Pearson M."/>
            <person name="Poon T.W."/>
            <person name="Priest M."/>
            <person name="Roberts A."/>
            <person name="Saif S."/>
            <person name="Shea T."/>
            <person name="Sykes S."/>
            <person name="Wortman J."/>
            <person name="Nusbaum C."/>
            <person name="Birren B."/>
        </authorList>
    </citation>
    <scope>NUCLEOTIDE SEQUENCE [LARGE SCALE GENOMIC DNA]</scope>
    <source>
        <strain evidence="11">NJM9701</strain>
    </source>
</reference>
<dbReference type="RefSeq" id="XP_008870339.1">
    <property type="nucleotide sequence ID" value="XM_008872117.1"/>
</dbReference>
<dbReference type="Gene3D" id="3.20.20.150">
    <property type="entry name" value="Divalent-metal-dependent TIM barrel enzymes"/>
    <property type="match status" value="1"/>
</dbReference>
<dbReference type="AlphaFoldDB" id="A0A024U4L3"/>
<evidence type="ECO:0000256" key="1">
    <source>
        <dbReference type="ARBA" id="ARBA00022603"/>
    </source>
</evidence>
<feature type="binding site" evidence="6">
    <location>
        <begin position="392"/>
        <end position="393"/>
    </location>
    <ligand>
        <name>S-adenosyl-L-methionine</name>
        <dbReference type="ChEBI" id="CHEBI:59789"/>
    </ligand>
</feature>
<evidence type="ECO:0000256" key="3">
    <source>
        <dbReference type="ARBA" id="ARBA00022691"/>
    </source>
</evidence>
<evidence type="ECO:0000259" key="9">
    <source>
        <dbReference type="Pfam" id="PF17285"/>
    </source>
</evidence>
<accession>A0A024U4L3</accession>
<keyword evidence="3 4" id="KW-0949">S-adenosyl-L-methionine</keyword>
<evidence type="ECO:0000256" key="5">
    <source>
        <dbReference type="PIRSR" id="PIRSR015894-1"/>
    </source>
</evidence>
<dbReference type="OrthoDB" id="1368803at2759"/>
<feature type="binding site" evidence="6">
    <location>
        <position position="302"/>
    </location>
    <ligand>
        <name>S-adenosyl-L-methionine</name>
        <dbReference type="ChEBI" id="CHEBI:59789"/>
    </ligand>
</feature>
<dbReference type="Gene3D" id="3.40.50.150">
    <property type="entry name" value="Vaccinia Virus protein VP39"/>
    <property type="match status" value="1"/>
</dbReference>
<proteinExistence type="inferred from homology"/>
<evidence type="ECO:0000256" key="4">
    <source>
        <dbReference type="PIRNR" id="PIRNR015894"/>
    </source>
</evidence>
<dbReference type="eggNOG" id="KOG0822">
    <property type="taxonomic scope" value="Eukaryota"/>
</dbReference>
<dbReference type="GO" id="GO:0016274">
    <property type="term" value="F:protein-arginine N-methyltransferase activity"/>
    <property type="evidence" value="ECO:0007669"/>
    <property type="project" value="InterPro"/>
</dbReference>
<dbReference type="InterPro" id="IPR035248">
    <property type="entry name" value="PRMT5_C"/>
</dbReference>
<dbReference type="GO" id="GO:0005634">
    <property type="term" value="C:nucleus"/>
    <property type="evidence" value="ECO:0007669"/>
    <property type="project" value="TreeGrafter"/>
</dbReference>
<dbReference type="Pfam" id="PF17285">
    <property type="entry name" value="PRMT5_TIM"/>
    <property type="match status" value="1"/>
</dbReference>
<dbReference type="PROSITE" id="PS51678">
    <property type="entry name" value="SAM_MT_PRMT"/>
    <property type="match status" value="1"/>
</dbReference>
<dbReference type="Pfam" id="PF05185">
    <property type="entry name" value="PRMT5"/>
    <property type="match status" value="1"/>
</dbReference>
<evidence type="ECO:0000256" key="6">
    <source>
        <dbReference type="PIRSR" id="PIRSR015894-2"/>
    </source>
</evidence>
<dbReference type="FunFam" id="2.70.160.11:FF:000003">
    <property type="entry name" value="Protein arginine N-methyltransferase 5"/>
    <property type="match status" value="1"/>
</dbReference>
<dbReference type="InterPro" id="IPR029063">
    <property type="entry name" value="SAM-dependent_MTases_sf"/>
</dbReference>
<dbReference type="GO" id="GO:0032259">
    <property type="term" value="P:methylation"/>
    <property type="evidence" value="ECO:0007669"/>
    <property type="project" value="UniProtKB-KW"/>
</dbReference>
<feature type="binding site" evidence="6">
    <location>
        <position position="365"/>
    </location>
    <ligand>
        <name>S-adenosyl-L-methionine</name>
        <dbReference type="ChEBI" id="CHEBI:59789"/>
    </ligand>
</feature>
<dbReference type="GeneID" id="20083949"/>
<keyword evidence="2 4" id="KW-0808">Transferase</keyword>
<comment type="similarity">
    <text evidence="4">Belongs to the class I-like SAM-binding methyltransferase superfamily.</text>
</comment>
<dbReference type="STRING" id="157072.A0A024U4L3"/>
<evidence type="ECO:0000256" key="2">
    <source>
        <dbReference type="ARBA" id="ARBA00022679"/>
    </source>
</evidence>
<evidence type="ECO:0000259" key="8">
    <source>
        <dbReference type="Pfam" id="PF05185"/>
    </source>
</evidence>
<feature type="domain" description="PRMT5 TIM barrel" evidence="9">
    <location>
        <begin position="31"/>
        <end position="266"/>
    </location>
</feature>
<dbReference type="EMBL" id="KI913963">
    <property type="protein sequence ID" value="ETW01341.1"/>
    <property type="molecule type" value="Genomic_DNA"/>
</dbReference>
<keyword evidence="1 4" id="KW-0489">Methyltransferase</keyword>
<evidence type="ECO:0000256" key="7">
    <source>
        <dbReference type="PIRSR" id="PIRSR015894-3"/>
    </source>
</evidence>
<dbReference type="InterPro" id="IPR007857">
    <property type="entry name" value="Arg_MeTrfase_PRMT5"/>
</dbReference>
<dbReference type="SUPFAM" id="SSF53335">
    <property type="entry name" value="S-adenosyl-L-methionine-dependent methyltransferases"/>
    <property type="match status" value="1"/>
</dbReference>
<feature type="site" description="Critical for specifying symmetric addition of methyl groups" evidence="7">
    <location>
        <position position="305"/>
    </location>
</feature>
<dbReference type="GO" id="GO:0006355">
    <property type="term" value="P:regulation of DNA-templated transcription"/>
    <property type="evidence" value="ECO:0007669"/>
    <property type="project" value="TreeGrafter"/>
</dbReference>
<dbReference type="PANTHER" id="PTHR10738">
    <property type="entry name" value="PROTEIN ARGININE N-METHYLTRANSFERASE 5"/>
    <property type="match status" value="1"/>
</dbReference>
<dbReference type="PANTHER" id="PTHR10738:SF0">
    <property type="entry name" value="PROTEIN ARGININE N-METHYLTRANSFERASE 5"/>
    <property type="match status" value="1"/>
</dbReference>
<evidence type="ECO:0000313" key="11">
    <source>
        <dbReference type="EMBL" id="ETW01341.1"/>
    </source>
</evidence>
<protein>
    <recommendedName>
        <fullName evidence="4">Protein arginine N-methyltransferase</fullName>
    </recommendedName>
</protein>
<evidence type="ECO:0000259" key="10">
    <source>
        <dbReference type="Pfam" id="PF17286"/>
    </source>
</evidence>
<feature type="domain" description="PRMT5 oligomerisation" evidence="10">
    <location>
        <begin position="440"/>
        <end position="608"/>
    </location>
</feature>
<feature type="binding site" evidence="6">
    <location>
        <begin position="311"/>
        <end position="312"/>
    </location>
    <ligand>
        <name>S-adenosyl-L-methionine</name>
        <dbReference type="ChEBI" id="CHEBI:59789"/>
    </ligand>
</feature>
<feature type="domain" description="PRMT5 arginine-N-methyltransferase" evidence="8">
    <location>
        <begin position="275"/>
        <end position="437"/>
    </location>
</feature>
<organism evidence="11">
    <name type="scientific">Aphanomyces invadans</name>
    <dbReference type="NCBI Taxonomy" id="157072"/>
    <lineage>
        <taxon>Eukaryota</taxon>
        <taxon>Sar</taxon>
        <taxon>Stramenopiles</taxon>
        <taxon>Oomycota</taxon>
        <taxon>Saprolegniomycetes</taxon>
        <taxon>Saprolegniales</taxon>
        <taxon>Verrucalvaceae</taxon>
        <taxon>Aphanomyces</taxon>
    </lineage>
</organism>
<dbReference type="InterPro" id="IPR035075">
    <property type="entry name" value="PRMT5"/>
</dbReference>
<dbReference type="GO" id="GO:0005829">
    <property type="term" value="C:cytosol"/>
    <property type="evidence" value="ECO:0007669"/>
    <property type="project" value="TreeGrafter"/>
</dbReference>
<dbReference type="VEuPathDB" id="FungiDB:H310_06899"/>
<dbReference type="InterPro" id="IPR025799">
    <property type="entry name" value="Arg_MeTrfase"/>
</dbReference>
<dbReference type="Gene3D" id="2.70.160.11">
    <property type="entry name" value="Hnrnp arginine n-methyltransferase1"/>
    <property type="match status" value="1"/>
</dbReference>
<sequence length="610" mass="68975">MTTSLIVGLETSFCQDLPSKLDKLYEERITLIAAPLFHPRFRRDANGVSDSRDGPQTRSDLVLDSRGWTSSVIGNVSKWIDLDSICDHVRWTAEAVFKQELAWASHLSLTAVVTPALHSARSNTNYARILNQAASQAQSGLLFWVLVPLYVPMQPSDEGNDSWKAWNALRTMSDFNPRILVALEVTADLPDRTVLARWLGEPIAAVYIPTNIFLTNKSGYPTLSKQHQRFFLQLFQHARIRYFLKGRPYHHGRYLPYVQYLDHLYSTRSSCPDAKAAFEAPYLDYLQAPLQPLMDNLESQTYETFEQDPVKYERYEVAITQALADTPEAKESVVMVVGAGRGPLVRCALRAAKKAARTIRMFAVEKNPNAVITLRNMKVSEKWDNVTIVSSDMRVWKAPEPADIMVSELLGSFGDNELSPECLDGAQSFLREGGVSIPCKYTSFVSPISSSKLWNEVKGADANVLKGYETPYVVRLHQIFSFARPQPCFTFEHPNLNAVIDNKRYHQMTFNAIEDGVVHGLAGYFDSVLYADTCISINPETLDLSPGMFSWFPIFFPLRTPLLVRQHDKIEVCFWRQVGGGKVWYEWAVAVNDTWGPIHNPNGRSYWIGL</sequence>
<dbReference type="PIRSF" id="PIRSF015894">
    <property type="entry name" value="Skb1_MeTrfase"/>
    <property type="match status" value="1"/>
</dbReference>
<gene>
    <name evidence="11" type="ORF">H310_06899</name>
</gene>
<name>A0A024U4L3_9STRA</name>
<feature type="active site" description="Proton donor/acceptor" evidence="5">
    <location>
        <position position="408"/>
    </location>
</feature>